<accession>A0A444TVW5</accession>
<dbReference type="EMBL" id="SCEB01215904">
    <property type="protein sequence ID" value="RXM27055.1"/>
    <property type="molecule type" value="Genomic_DNA"/>
</dbReference>
<gene>
    <name evidence="1" type="ORF">EOD39_7634</name>
</gene>
<comment type="caution">
    <text evidence="1">The sequence shown here is derived from an EMBL/GenBank/DDBJ whole genome shotgun (WGS) entry which is preliminary data.</text>
</comment>
<dbReference type="AlphaFoldDB" id="A0A444TVW5"/>
<sequence length="91" mass="10349">MAEDAIKLRGWFLENAGLEAQSLPIIVRALWMMDSERWEAYQEEHTPNTLEEGVEFLLSYLEATIKGTAAQVNENADSTLLPGKCDWKLSY</sequence>
<reference evidence="1 2" key="1">
    <citation type="submission" date="2019-01" db="EMBL/GenBank/DDBJ databases">
        <title>Draft Genome and Complete Hox-Cluster Characterization of the Sterlet Sturgeon (Acipenser ruthenus).</title>
        <authorList>
            <person name="Wei Q."/>
        </authorList>
    </citation>
    <scope>NUCLEOTIDE SEQUENCE [LARGE SCALE GENOMIC DNA]</scope>
    <source>
        <strain evidence="1">WHYD16114868_AA</strain>
        <tissue evidence="1">Blood</tissue>
    </source>
</reference>
<organism evidence="1 2">
    <name type="scientific">Acipenser ruthenus</name>
    <name type="common">Sterlet sturgeon</name>
    <dbReference type="NCBI Taxonomy" id="7906"/>
    <lineage>
        <taxon>Eukaryota</taxon>
        <taxon>Metazoa</taxon>
        <taxon>Chordata</taxon>
        <taxon>Craniata</taxon>
        <taxon>Vertebrata</taxon>
        <taxon>Euteleostomi</taxon>
        <taxon>Actinopterygii</taxon>
        <taxon>Chondrostei</taxon>
        <taxon>Acipenseriformes</taxon>
        <taxon>Acipenseridae</taxon>
        <taxon>Acipenser</taxon>
    </lineage>
</organism>
<evidence type="ECO:0000313" key="2">
    <source>
        <dbReference type="Proteomes" id="UP000289886"/>
    </source>
</evidence>
<name>A0A444TVW5_ACIRT</name>
<proteinExistence type="predicted"/>
<dbReference type="Proteomes" id="UP000289886">
    <property type="component" value="Unassembled WGS sequence"/>
</dbReference>
<protein>
    <submittedName>
        <fullName evidence="1">Uncharacterized protein</fullName>
    </submittedName>
</protein>
<evidence type="ECO:0000313" key="1">
    <source>
        <dbReference type="EMBL" id="RXM27055.1"/>
    </source>
</evidence>
<keyword evidence="2" id="KW-1185">Reference proteome</keyword>